<keyword evidence="3" id="KW-1185">Reference proteome</keyword>
<organism evidence="2 3">
    <name type="scientific">Symbiodinium natans</name>
    <dbReference type="NCBI Taxonomy" id="878477"/>
    <lineage>
        <taxon>Eukaryota</taxon>
        <taxon>Sar</taxon>
        <taxon>Alveolata</taxon>
        <taxon>Dinophyceae</taxon>
        <taxon>Suessiales</taxon>
        <taxon>Symbiodiniaceae</taxon>
        <taxon>Symbiodinium</taxon>
    </lineage>
</organism>
<reference evidence="2" key="1">
    <citation type="submission" date="2021-02" db="EMBL/GenBank/DDBJ databases">
        <authorList>
            <person name="Dougan E. K."/>
            <person name="Rhodes N."/>
            <person name="Thang M."/>
            <person name="Chan C."/>
        </authorList>
    </citation>
    <scope>NUCLEOTIDE SEQUENCE</scope>
</reference>
<evidence type="ECO:0000313" key="3">
    <source>
        <dbReference type="Proteomes" id="UP000604046"/>
    </source>
</evidence>
<gene>
    <name evidence="2" type="ORF">SNAT2548_LOCUS33694</name>
</gene>
<name>A0A812UUQ6_9DINO</name>
<keyword evidence="1" id="KW-0472">Membrane</keyword>
<comment type="caution">
    <text evidence="2">The sequence shown here is derived from an EMBL/GenBank/DDBJ whole genome shotgun (WGS) entry which is preliminary data.</text>
</comment>
<dbReference type="EMBL" id="CAJNDS010002773">
    <property type="protein sequence ID" value="CAE7591900.1"/>
    <property type="molecule type" value="Genomic_DNA"/>
</dbReference>
<accession>A0A812UUQ6</accession>
<dbReference type="AlphaFoldDB" id="A0A812UUQ6"/>
<feature type="non-terminal residue" evidence="2">
    <location>
        <position position="1"/>
    </location>
</feature>
<feature type="transmembrane region" description="Helical" evidence="1">
    <location>
        <begin position="81"/>
        <end position="104"/>
    </location>
</feature>
<feature type="transmembrane region" description="Helical" evidence="1">
    <location>
        <begin position="131"/>
        <end position="151"/>
    </location>
</feature>
<sequence length="203" mass="22302">MALMKTVRTAAASAADYQSMGSPSENVIHAHVIFVTVWTLCSLCCSVVIAWLLASGELHLLKLGLRWLVSPIGICRCDTKFMLISVLCALISTVVGLAISLILFTQQLLNMYEENQTLSNLRKSVNGVSAFTSYGVVPSGVVGLVACFVVAQRVYDRRVLQPLSRNGLLDPRGLAKYLVDADIRLVRFEYLKELQEAKEGLPR</sequence>
<keyword evidence="1" id="KW-0812">Transmembrane</keyword>
<keyword evidence="1" id="KW-1133">Transmembrane helix</keyword>
<evidence type="ECO:0000256" key="1">
    <source>
        <dbReference type="SAM" id="Phobius"/>
    </source>
</evidence>
<feature type="transmembrane region" description="Helical" evidence="1">
    <location>
        <begin position="28"/>
        <end position="53"/>
    </location>
</feature>
<dbReference type="Proteomes" id="UP000604046">
    <property type="component" value="Unassembled WGS sequence"/>
</dbReference>
<evidence type="ECO:0000313" key="2">
    <source>
        <dbReference type="EMBL" id="CAE7591900.1"/>
    </source>
</evidence>
<protein>
    <submittedName>
        <fullName evidence="2">Uncharacterized protein</fullName>
    </submittedName>
</protein>
<proteinExistence type="predicted"/>